<evidence type="ECO:0000313" key="14">
    <source>
        <dbReference type="Proteomes" id="UP000600101"/>
    </source>
</evidence>
<name>A0A9X0R4I4_9PROT</name>
<dbReference type="RefSeq" id="WP_186773072.1">
    <property type="nucleotide sequence ID" value="NZ_JACOMF010000050.1"/>
</dbReference>
<organism evidence="13 14">
    <name type="scientific">Siccirubricoccus deserti</name>
    <dbReference type="NCBI Taxonomy" id="2013562"/>
    <lineage>
        <taxon>Bacteria</taxon>
        <taxon>Pseudomonadati</taxon>
        <taxon>Pseudomonadota</taxon>
        <taxon>Alphaproteobacteria</taxon>
        <taxon>Acetobacterales</taxon>
        <taxon>Roseomonadaceae</taxon>
        <taxon>Siccirubricoccus</taxon>
    </lineage>
</organism>
<evidence type="ECO:0000256" key="8">
    <source>
        <dbReference type="ARBA" id="ARBA00023136"/>
    </source>
</evidence>
<dbReference type="InterPro" id="IPR003691">
    <property type="entry name" value="FluC"/>
</dbReference>
<evidence type="ECO:0000256" key="4">
    <source>
        <dbReference type="ARBA" id="ARBA00022692"/>
    </source>
</evidence>
<sequence>MSGAVSPLALALVGLGGAVGSVLRYLVAVQGVLWFGTHFPWGTLAVNVIGSAAIGMLGALPLPQEARSFLITGCLGGFTTFSAFSLETELLLQRSPMLAALYVGASLVLGFAACAVCYTLFRRG</sequence>
<evidence type="ECO:0000313" key="13">
    <source>
        <dbReference type="EMBL" id="MBC4018318.1"/>
    </source>
</evidence>
<reference evidence="13" key="1">
    <citation type="submission" date="2020-08" db="EMBL/GenBank/DDBJ databases">
        <authorList>
            <person name="Hu Y."/>
            <person name="Nguyen S.V."/>
            <person name="Li F."/>
            <person name="Fanning S."/>
        </authorList>
    </citation>
    <scope>NUCLEOTIDE SEQUENCE</scope>
    <source>
        <strain evidence="13">SYSU D8009</strain>
    </source>
</reference>
<evidence type="ECO:0000256" key="5">
    <source>
        <dbReference type="ARBA" id="ARBA00022989"/>
    </source>
</evidence>
<feature type="binding site" evidence="12">
    <location>
        <position position="76"/>
    </location>
    <ligand>
        <name>Na(+)</name>
        <dbReference type="ChEBI" id="CHEBI:29101"/>
        <note>structural</note>
    </ligand>
</feature>
<feature type="binding site" evidence="12">
    <location>
        <position position="79"/>
    </location>
    <ligand>
        <name>Na(+)</name>
        <dbReference type="ChEBI" id="CHEBI:29101"/>
        <note>structural</note>
    </ligand>
</feature>
<keyword evidence="12" id="KW-0479">Metal-binding</keyword>
<evidence type="ECO:0000256" key="2">
    <source>
        <dbReference type="ARBA" id="ARBA00022475"/>
    </source>
</evidence>
<comment type="activity regulation">
    <text evidence="12">Na(+) is not transported, but it plays an essential structural role and its presence is essential for fluoride channel function.</text>
</comment>
<comment type="function">
    <text evidence="12">Fluoride-specific ion channel. Important for reducing fluoride concentration in the cell, thus reducing its toxicity.</text>
</comment>
<keyword evidence="12" id="KW-0813">Transport</keyword>
<comment type="catalytic activity">
    <reaction evidence="11">
        <text>fluoride(in) = fluoride(out)</text>
        <dbReference type="Rhea" id="RHEA:76159"/>
        <dbReference type="ChEBI" id="CHEBI:17051"/>
    </reaction>
    <physiologicalReaction direction="left-to-right" evidence="11">
        <dbReference type="Rhea" id="RHEA:76160"/>
    </physiologicalReaction>
</comment>
<keyword evidence="5 12" id="KW-1133">Transmembrane helix</keyword>
<feature type="transmembrane region" description="Helical" evidence="12">
    <location>
        <begin position="44"/>
        <end position="62"/>
    </location>
</feature>
<comment type="subcellular location">
    <subcellularLocation>
        <location evidence="1 12">Cell membrane</location>
        <topology evidence="1 12">Multi-pass membrane protein</topology>
    </subcellularLocation>
</comment>
<dbReference type="GO" id="GO:0046872">
    <property type="term" value="F:metal ion binding"/>
    <property type="evidence" value="ECO:0007669"/>
    <property type="project" value="UniProtKB-KW"/>
</dbReference>
<evidence type="ECO:0000256" key="9">
    <source>
        <dbReference type="ARBA" id="ARBA00023303"/>
    </source>
</evidence>
<dbReference type="EMBL" id="JACOMF010000050">
    <property type="protein sequence ID" value="MBC4018318.1"/>
    <property type="molecule type" value="Genomic_DNA"/>
</dbReference>
<dbReference type="GO" id="GO:0062054">
    <property type="term" value="F:fluoride channel activity"/>
    <property type="evidence" value="ECO:0007669"/>
    <property type="project" value="UniProtKB-UniRule"/>
</dbReference>
<keyword evidence="2 12" id="KW-1003">Cell membrane</keyword>
<feature type="transmembrane region" description="Helical" evidence="12">
    <location>
        <begin position="98"/>
        <end position="121"/>
    </location>
</feature>
<dbReference type="PANTHER" id="PTHR28259:SF1">
    <property type="entry name" value="FLUORIDE EXPORT PROTEIN 1-RELATED"/>
    <property type="match status" value="1"/>
</dbReference>
<keyword evidence="7 12" id="KW-0406">Ion transport</keyword>
<comment type="similarity">
    <text evidence="10 12">Belongs to the fluoride channel Fluc/FEX (TC 1.A.43) family.</text>
</comment>
<keyword evidence="8 12" id="KW-0472">Membrane</keyword>
<gene>
    <name evidence="12" type="primary">fluC</name>
    <name evidence="12" type="synonym">crcB</name>
    <name evidence="13" type="ORF">H7965_23825</name>
</gene>
<keyword evidence="9 12" id="KW-0407">Ion channel</keyword>
<keyword evidence="4 12" id="KW-0812">Transmembrane</keyword>
<evidence type="ECO:0000256" key="1">
    <source>
        <dbReference type="ARBA" id="ARBA00004651"/>
    </source>
</evidence>
<accession>A0A9X0R4I4</accession>
<dbReference type="AlphaFoldDB" id="A0A9X0R4I4"/>
<proteinExistence type="inferred from homology"/>
<keyword evidence="6 12" id="KW-0915">Sodium</keyword>
<evidence type="ECO:0000256" key="3">
    <source>
        <dbReference type="ARBA" id="ARBA00022519"/>
    </source>
</evidence>
<keyword evidence="3" id="KW-0997">Cell inner membrane</keyword>
<dbReference type="Proteomes" id="UP000600101">
    <property type="component" value="Unassembled WGS sequence"/>
</dbReference>
<comment type="caution">
    <text evidence="13">The sequence shown here is derived from an EMBL/GenBank/DDBJ whole genome shotgun (WGS) entry which is preliminary data.</text>
</comment>
<dbReference type="Pfam" id="PF02537">
    <property type="entry name" value="CRCB"/>
    <property type="match status" value="1"/>
</dbReference>
<dbReference type="GO" id="GO:0005886">
    <property type="term" value="C:plasma membrane"/>
    <property type="evidence" value="ECO:0007669"/>
    <property type="project" value="UniProtKB-SubCell"/>
</dbReference>
<dbReference type="GO" id="GO:0140114">
    <property type="term" value="P:cellular detoxification of fluoride"/>
    <property type="evidence" value="ECO:0007669"/>
    <property type="project" value="UniProtKB-UniRule"/>
</dbReference>
<evidence type="ECO:0000256" key="7">
    <source>
        <dbReference type="ARBA" id="ARBA00023065"/>
    </source>
</evidence>
<evidence type="ECO:0000256" key="10">
    <source>
        <dbReference type="ARBA" id="ARBA00035120"/>
    </source>
</evidence>
<evidence type="ECO:0000256" key="12">
    <source>
        <dbReference type="HAMAP-Rule" id="MF_00454"/>
    </source>
</evidence>
<protein>
    <recommendedName>
        <fullName evidence="12">Fluoride-specific ion channel FluC</fullName>
    </recommendedName>
</protein>
<feature type="transmembrane region" description="Helical" evidence="12">
    <location>
        <begin position="69"/>
        <end position="86"/>
    </location>
</feature>
<keyword evidence="14" id="KW-1185">Reference proteome</keyword>
<dbReference type="PANTHER" id="PTHR28259">
    <property type="entry name" value="FLUORIDE EXPORT PROTEIN 1-RELATED"/>
    <property type="match status" value="1"/>
</dbReference>
<evidence type="ECO:0000256" key="11">
    <source>
        <dbReference type="ARBA" id="ARBA00035585"/>
    </source>
</evidence>
<dbReference type="HAMAP" id="MF_00454">
    <property type="entry name" value="FluC"/>
    <property type="match status" value="1"/>
</dbReference>
<evidence type="ECO:0000256" key="6">
    <source>
        <dbReference type="ARBA" id="ARBA00023053"/>
    </source>
</evidence>